<evidence type="ECO:0000256" key="1">
    <source>
        <dbReference type="SAM" id="Phobius"/>
    </source>
</evidence>
<keyword evidence="1" id="KW-0812">Transmembrane</keyword>
<accession>A0A1C3HGL9</accession>
<gene>
    <name evidence="2" type="ORF">PWN146_02895</name>
</gene>
<protein>
    <submittedName>
        <fullName evidence="2">Uncharacterized protein</fullName>
    </submittedName>
</protein>
<reference evidence="2" key="1">
    <citation type="submission" date="2016-05" db="EMBL/GenBank/DDBJ databases">
        <authorList>
            <person name="Cock P.J.A."/>
            <person name="Cock P.J.A."/>
        </authorList>
    </citation>
    <scope>NUCLEOTIDE SEQUENCE</scope>
    <source>
        <strain evidence="2">PWN146_assembly</strain>
    </source>
</reference>
<keyword evidence="1" id="KW-0472">Membrane</keyword>
<proteinExistence type="predicted"/>
<dbReference type="EMBL" id="LT575490">
    <property type="protein sequence ID" value="SAY44194.1"/>
    <property type="molecule type" value="Genomic_DNA"/>
</dbReference>
<sequence>MQIGMVTKWAHRLLTAILLVIVVGLAGYWYATRDTYDDELYSKKQLTDDIWLYITEYQNAGATDTDVYRYYLNRSLDGNPIKVLGQSAPILTADRADATIRGEGNRITINFSGKVYSFTNSAFFYATNSQTPIMPTIDFSARGVSAWR</sequence>
<organism evidence="2">
    <name type="scientific">Serratia marcescens</name>
    <dbReference type="NCBI Taxonomy" id="615"/>
    <lineage>
        <taxon>Bacteria</taxon>
        <taxon>Pseudomonadati</taxon>
        <taxon>Pseudomonadota</taxon>
        <taxon>Gammaproteobacteria</taxon>
        <taxon>Enterobacterales</taxon>
        <taxon>Yersiniaceae</taxon>
        <taxon>Serratia</taxon>
    </lineage>
</organism>
<name>A0A1C3HGL9_SERMA</name>
<feature type="transmembrane region" description="Helical" evidence="1">
    <location>
        <begin position="12"/>
        <end position="31"/>
    </location>
</feature>
<evidence type="ECO:0000313" key="2">
    <source>
        <dbReference type="EMBL" id="SAY44194.1"/>
    </source>
</evidence>
<keyword evidence="1" id="KW-1133">Transmembrane helix</keyword>
<dbReference type="AlphaFoldDB" id="A0A1C3HGL9"/>